<evidence type="ECO:0000256" key="10">
    <source>
        <dbReference type="ARBA" id="ARBA00023008"/>
    </source>
</evidence>
<dbReference type="Gene3D" id="2.60.40.420">
    <property type="entry name" value="Cupredoxins - blue copper proteins"/>
    <property type="match status" value="3"/>
</dbReference>
<dbReference type="InterPro" id="IPR002355">
    <property type="entry name" value="Cu_oxidase_Cu_BS"/>
</dbReference>
<keyword evidence="8 13" id="KW-0677">Repeat</keyword>
<evidence type="ECO:0000256" key="4">
    <source>
        <dbReference type="ARBA" id="ARBA00012297"/>
    </source>
</evidence>
<feature type="domain" description="Plastocyanin-like" evidence="14">
    <location>
        <begin position="158"/>
        <end position="308"/>
    </location>
</feature>
<dbReference type="Pfam" id="PF07732">
    <property type="entry name" value="Cu-oxidase_3"/>
    <property type="match status" value="1"/>
</dbReference>
<dbReference type="RefSeq" id="XP_031375356.1">
    <property type="nucleotide sequence ID" value="XM_031519496.1"/>
</dbReference>
<dbReference type="InterPro" id="IPR034289">
    <property type="entry name" value="CuRO_3_LCC"/>
</dbReference>
<reference evidence="17" key="1">
    <citation type="journal article" date="2020" name="Plant Biotechnol. J.">
        <title>The pomegranate (Punica granatum L.) draft genome dissects genetic divergence between soft- and hard-seeded cultivars.</title>
        <authorList>
            <person name="Luo X."/>
            <person name="Li H."/>
            <person name="Wu Z."/>
            <person name="Yao W."/>
            <person name="Zhao P."/>
            <person name="Cao D."/>
            <person name="Yu H."/>
            <person name="Li K."/>
            <person name="Poudel K."/>
            <person name="Zhao D."/>
            <person name="Zhang F."/>
            <person name="Xia X."/>
            <person name="Chen L."/>
            <person name="Wang Q."/>
            <person name="Jing D."/>
            <person name="Cao S."/>
        </authorList>
    </citation>
    <scope>NUCLEOTIDE SEQUENCE [LARGE SCALE GENOMIC DNA]</scope>
    <source>
        <strain evidence="17">cv. Tunisia</strain>
    </source>
</reference>
<evidence type="ECO:0000256" key="1">
    <source>
        <dbReference type="ARBA" id="ARBA00000349"/>
    </source>
</evidence>
<comment type="catalytic activity">
    <reaction evidence="1 13">
        <text>4 hydroquinone + O2 = 4 benzosemiquinone + 2 H2O</text>
        <dbReference type="Rhea" id="RHEA:11276"/>
        <dbReference type="ChEBI" id="CHEBI:15377"/>
        <dbReference type="ChEBI" id="CHEBI:15379"/>
        <dbReference type="ChEBI" id="CHEBI:17594"/>
        <dbReference type="ChEBI" id="CHEBI:17977"/>
        <dbReference type="EC" id="1.10.3.2"/>
    </reaction>
</comment>
<comment type="cofactor">
    <cofactor evidence="13">
        <name>Cu cation</name>
        <dbReference type="ChEBI" id="CHEBI:23378"/>
    </cofactor>
    <text evidence="13">Binds 4 Cu cations per monomer.</text>
</comment>
<sequence>MKALIIQYFSALLLFLSILHCHAAVRRYTFVVDEVPYTRLCSTKSIMTINGQFPGPTLHVRQGETILVNVYNKAKYNITIHWHGVKQPRFPWSDGPEYITQCPIQPGAKFSHKVIFSTEVGTLWWHAHSDWARATVHGAIVIYPKKGSSYPFKKPDMETPIILGEWWKKPVMEVYHDMLQSGGDPNTSDALLINGQPGDLYPCSKQDTFKLMVEKGKTYLLRLVNAAMQEPMFFSVAKHKLTVVGTDGAYTKPLTRDIIIISPGQTIDVLLEANQKPDHYYMASRVYATAVGIPYDNTTTTALVEYAGDYTPMSPPPLPALPYYNDTSASVNFTGSLRSLASKKYPVNVPRKITHRFVYTISVNSFPCPQKSCEGPNGSRLAASVNNISFVSPSIDILQAYYQGINGVFGAHLPDFPPYIFNFTGDNLPSYLDTPKNGTEVKFLEYNSTVELVFQGTNLIAGTDHPMHLHGYSFYVVGWGLGNFDPKKDPANFNLIDPPLQSTIAVPKNGWSAIRFRADNPGVWFMHCHIERHLSWGMDTAFIVKNGGPPNTHLLPPPPDMPRC</sequence>
<gene>
    <name evidence="18" type="primary">LOC116189768</name>
</gene>
<evidence type="ECO:0000256" key="3">
    <source>
        <dbReference type="ARBA" id="ARBA00010609"/>
    </source>
</evidence>
<evidence type="ECO:0000259" key="16">
    <source>
        <dbReference type="Pfam" id="PF07732"/>
    </source>
</evidence>
<organism evidence="17 18">
    <name type="scientific">Punica granatum</name>
    <name type="common">Pomegranate</name>
    <dbReference type="NCBI Taxonomy" id="22663"/>
    <lineage>
        <taxon>Eukaryota</taxon>
        <taxon>Viridiplantae</taxon>
        <taxon>Streptophyta</taxon>
        <taxon>Embryophyta</taxon>
        <taxon>Tracheophyta</taxon>
        <taxon>Spermatophyta</taxon>
        <taxon>Magnoliopsida</taxon>
        <taxon>eudicotyledons</taxon>
        <taxon>Gunneridae</taxon>
        <taxon>Pentapetalae</taxon>
        <taxon>rosids</taxon>
        <taxon>malvids</taxon>
        <taxon>Myrtales</taxon>
        <taxon>Lythraceae</taxon>
        <taxon>Punica</taxon>
    </lineage>
</organism>
<dbReference type="GO" id="GO:0005507">
    <property type="term" value="F:copper ion binding"/>
    <property type="evidence" value="ECO:0007669"/>
    <property type="project" value="InterPro"/>
</dbReference>
<dbReference type="InterPro" id="IPR017761">
    <property type="entry name" value="Laccase"/>
</dbReference>
<dbReference type="SUPFAM" id="SSF49503">
    <property type="entry name" value="Cupredoxins"/>
    <property type="match status" value="3"/>
</dbReference>
<proteinExistence type="inferred from homology"/>
<dbReference type="InterPro" id="IPR034285">
    <property type="entry name" value="CuRO_2_LCC"/>
</dbReference>
<feature type="chain" id="PRO_5028523448" description="Laccase" evidence="13">
    <location>
        <begin position="24"/>
        <end position="564"/>
    </location>
</feature>
<feature type="domain" description="Plastocyanin-like" evidence="15">
    <location>
        <begin position="434"/>
        <end position="546"/>
    </location>
</feature>
<dbReference type="GO" id="GO:0052716">
    <property type="term" value="F:hydroquinone:oxygen oxidoreductase activity"/>
    <property type="evidence" value="ECO:0007669"/>
    <property type="project" value="UniProtKB-EC"/>
</dbReference>
<evidence type="ECO:0000256" key="9">
    <source>
        <dbReference type="ARBA" id="ARBA00023002"/>
    </source>
</evidence>
<keyword evidence="9 13" id="KW-0560">Oxidoreductase</keyword>
<dbReference type="GO" id="GO:0046274">
    <property type="term" value="P:lignin catabolic process"/>
    <property type="evidence" value="ECO:0007669"/>
    <property type="project" value="UniProtKB-KW"/>
</dbReference>
<dbReference type="FunFam" id="2.60.40.420:FF:000049">
    <property type="entry name" value="Laccase"/>
    <property type="match status" value="1"/>
</dbReference>
<dbReference type="CDD" id="cd13875">
    <property type="entry name" value="CuRO_2_LCC_plant"/>
    <property type="match status" value="1"/>
</dbReference>
<keyword evidence="17" id="KW-1185">Reference proteome</keyword>
<comment type="similarity">
    <text evidence="3 13">Belongs to the multicopper oxidase family.</text>
</comment>
<reference evidence="18" key="2">
    <citation type="submission" date="2025-08" db="UniProtKB">
        <authorList>
            <consortium name="RefSeq"/>
        </authorList>
    </citation>
    <scope>IDENTIFICATION</scope>
    <source>
        <tissue evidence="18">Leaf</tissue>
    </source>
</reference>
<keyword evidence="11" id="KW-0325">Glycoprotein</keyword>
<dbReference type="InterPro" id="IPR033138">
    <property type="entry name" value="Cu_oxidase_CS"/>
</dbReference>
<dbReference type="GeneID" id="116189768"/>
<dbReference type="AlphaFoldDB" id="A0A6P8C0L5"/>
<comment type="function">
    <text evidence="13">Lignin degradation and detoxification of lignin-derived products.</text>
</comment>
<evidence type="ECO:0000256" key="8">
    <source>
        <dbReference type="ARBA" id="ARBA00022737"/>
    </source>
</evidence>
<dbReference type="Proteomes" id="UP000515151">
    <property type="component" value="Unplaced"/>
</dbReference>
<evidence type="ECO:0000259" key="14">
    <source>
        <dbReference type="Pfam" id="PF00394"/>
    </source>
</evidence>
<dbReference type="Pfam" id="PF00394">
    <property type="entry name" value="Cu-oxidase"/>
    <property type="match status" value="1"/>
</dbReference>
<dbReference type="GO" id="GO:0048046">
    <property type="term" value="C:apoplast"/>
    <property type="evidence" value="ECO:0007669"/>
    <property type="project" value="UniProtKB-SubCell"/>
</dbReference>
<name>A0A6P8C0L5_PUNGR</name>
<dbReference type="PROSITE" id="PS00079">
    <property type="entry name" value="MULTICOPPER_OXIDASE1"/>
    <property type="match status" value="1"/>
</dbReference>
<accession>A0A6P8C0L5</accession>
<evidence type="ECO:0000256" key="12">
    <source>
        <dbReference type="ARBA" id="ARBA00023185"/>
    </source>
</evidence>
<feature type="signal peptide" evidence="13">
    <location>
        <begin position="1"/>
        <end position="23"/>
    </location>
</feature>
<keyword evidence="5 13" id="KW-0052">Apoplast</keyword>
<keyword evidence="10 13" id="KW-0186">Copper</keyword>
<dbReference type="InterPro" id="IPR001117">
    <property type="entry name" value="Cu-oxidase_2nd"/>
</dbReference>
<feature type="domain" description="Plastocyanin-like" evidence="16">
    <location>
        <begin position="33"/>
        <end position="146"/>
    </location>
</feature>
<dbReference type="PROSITE" id="PS00080">
    <property type="entry name" value="MULTICOPPER_OXIDASE2"/>
    <property type="match status" value="1"/>
</dbReference>
<keyword evidence="7 13" id="KW-0479">Metal-binding</keyword>
<keyword evidence="13" id="KW-0732">Signal</keyword>
<keyword evidence="12 13" id="KW-0439">Lignin degradation</keyword>
<dbReference type="CDD" id="cd13897">
    <property type="entry name" value="CuRO_3_LCC_plant"/>
    <property type="match status" value="1"/>
</dbReference>
<keyword evidence="6 13" id="KW-0964">Secreted</keyword>
<evidence type="ECO:0000256" key="2">
    <source>
        <dbReference type="ARBA" id="ARBA00004271"/>
    </source>
</evidence>
<dbReference type="InterPro" id="IPR034288">
    <property type="entry name" value="CuRO_1_LCC"/>
</dbReference>
<dbReference type="InterPro" id="IPR011707">
    <property type="entry name" value="Cu-oxidase-like_N"/>
</dbReference>
<evidence type="ECO:0000313" key="17">
    <source>
        <dbReference type="Proteomes" id="UP000515151"/>
    </source>
</evidence>
<evidence type="ECO:0000256" key="11">
    <source>
        <dbReference type="ARBA" id="ARBA00023180"/>
    </source>
</evidence>
<dbReference type="InterPro" id="IPR045087">
    <property type="entry name" value="Cu-oxidase_fam"/>
</dbReference>
<evidence type="ECO:0000256" key="7">
    <source>
        <dbReference type="ARBA" id="ARBA00022723"/>
    </source>
</evidence>
<dbReference type="Pfam" id="PF07731">
    <property type="entry name" value="Cu-oxidase_2"/>
    <property type="match status" value="1"/>
</dbReference>
<comment type="subcellular location">
    <subcellularLocation>
        <location evidence="2 13">Secreted</location>
        <location evidence="2 13">Extracellular space</location>
        <location evidence="2 13">Apoplast</location>
    </subcellularLocation>
</comment>
<dbReference type="OrthoDB" id="2121828at2759"/>
<protein>
    <recommendedName>
        <fullName evidence="4 13">Laccase</fullName>
        <ecNumber evidence="4 13">1.10.3.2</ecNumber>
    </recommendedName>
    <alternativeName>
        <fullName evidence="13">Benzenediol:oxygen oxidoreductase</fullName>
    </alternativeName>
    <alternativeName>
        <fullName evidence="13">Diphenol oxidase</fullName>
    </alternativeName>
    <alternativeName>
        <fullName evidence="13">Urishiol oxidase</fullName>
    </alternativeName>
</protein>
<evidence type="ECO:0000256" key="6">
    <source>
        <dbReference type="ARBA" id="ARBA00022525"/>
    </source>
</evidence>
<dbReference type="EC" id="1.10.3.2" evidence="4 13"/>
<evidence type="ECO:0000256" key="5">
    <source>
        <dbReference type="ARBA" id="ARBA00022523"/>
    </source>
</evidence>
<dbReference type="InterPro" id="IPR008972">
    <property type="entry name" value="Cupredoxin"/>
</dbReference>
<evidence type="ECO:0000259" key="15">
    <source>
        <dbReference type="Pfam" id="PF07731"/>
    </source>
</evidence>
<dbReference type="PANTHER" id="PTHR11709">
    <property type="entry name" value="MULTI-COPPER OXIDASE"/>
    <property type="match status" value="1"/>
</dbReference>
<dbReference type="NCBIfam" id="TIGR03389">
    <property type="entry name" value="laccase"/>
    <property type="match status" value="1"/>
</dbReference>
<evidence type="ECO:0000313" key="18">
    <source>
        <dbReference type="RefSeq" id="XP_031375356.1"/>
    </source>
</evidence>
<dbReference type="InterPro" id="IPR011706">
    <property type="entry name" value="Cu-oxidase_C"/>
</dbReference>
<dbReference type="CDD" id="cd13849">
    <property type="entry name" value="CuRO_1_LCC_plant"/>
    <property type="match status" value="1"/>
</dbReference>
<evidence type="ECO:0000256" key="13">
    <source>
        <dbReference type="RuleBase" id="RU361119"/>
    </source>
</evidence>
<dbReference type="PANTHER" id="PTHR11709:SF443">
    <property type="entry name" value="LACCASE-15"/>
    <property type="match status" value="1"/>
</dbReference>